<organism evidence="1 2">
    <name type="scientific">Purpureocillium lilacinum</name>
    <name type="common">Paecilomyces lilacinus</name>
    <dbReference type="NCBI Taxonomy" id="33203"/>
    <lineage>
        <taxon>Eukaryota</taxon>
        <taxon>Fungi</taxon>
        <taxon>Dikarya</taxon>
        <taxon>Ascomycota</taxon>
        <taxon>Pezizomycotina</taxon>
        <taxon>Sordariomycetes</taxon>
        <taxon>Hypocreomycetidae</taxon>
        <taxon>Hypocreales</taxon>
        <taxon>Ophiocordycipitaceae</taxon>
        <taxon>Purpureocillium</taxon>
    </lineage>
</organism>
<sequence>MEVKVQIRTTGGEKAHFQIKDKVYDCLGIRIHPSTASSAVYTLLDKAAEGDAGQGQVDETASSLIKRWQQATLPVQWDLSRSWTPMTEIDGELRALVEEAQAIEDTANNTRVLGDITVAGSLVGLLVAAVELEVVAAGIVGLADGDLVHGGHLLTSGAAAAVAARAMTAVMKRILTVVLGWWSLEVDEDLRNWRRAGSSVANEWMRWDGGVREELCPRSE</sequence>
<protein>
    <submittedName>
        <fullName evidence="1">Uncharacterized protein</fullName>
    </submittedName>
</protein>
<keyword evidence="2" id="KW-1185">Reference proteome</keyword>
<evidence type="ECO:0000313" key="1">
    <source>
        <dbReference type="EMBL" id="KAL3963087.1"/>
    </source>
</evidence>
<proteinExistence type="predicted"/>
<reference evidence="1" key="1">
    <citation type="submission" date="2024-12" db="EMBL/GenBank/DDBJ databases">
        <title>Comparative genomics and development of molecular markers within Purpureocillium lilacinum and among Purpureocillium species.</title>
        <authorList>
            <person name="Yeh Z.-Y."/>
            <person name="Ni N.-T."/>
            <person name="Lo P.-H."/>
            <person name="Mushyakhwo K."/>
            <person name="Lin C.-F."/>
            <person name="Nai Y.-S."/>
        </authorList>
    </citation>
    <scope>NUCLEOTIDE SEQUENCE</scope>
    <source>
        <strain evidence="1">NCHU-NPUST-175</strain>
    </source>
</reference>
<evidence type="ECO:0000313" key="2">
    <source>
        <dbReference type="Proteomes" id="UP001638806"/>
    </source>
</evidence>
<name>A0ACC4E474_PURLI</name>
<dbReference type="EMBL" id="JBGNUJ010000002">
    <property type="protein sequence ID" value="KAL3963087.1"/>
    <property type="molecule type" value="Genomic_DNA"/>
</dbReference>
<comment type="caution">
    <text evidence="1">The sequence shown here is derived from an EMBL/GenBank/DDBJ whole genome shotgun (WGS) entry which is preliminary data.</text>
</comment>
<accession>A0ACC4E474</accession>
<gene>
    <name evidence="1" type="ORF">ACCO45_000091</name>
</gene>
<dbReference type="Proteomes" id="UP001638806">
    <property type="component" value="Unassembled WGS sequence"/>
</dbReference>